<keyword evidence="1" id="KW-0472">Membrane</keyword>
<sequence>MYEFTEEQKQPLFQKEFHKVGGAEPRIMFNKEYNASDVFNDYTEFTWYVSPFKNGSTPFYTTNADQKRDIDSCFYSDYFYKPFTSNNGLVALKDKVFWGFKSGVLCISPARDETYMRTVSKNKTIYECYCDTMGNCYYSPTCRGWFMNQIAHPQENYYQDFFAFATGKEIGMTICAPVNRKESKNLNATIIGTVCTTVVPSYTDSGNYIWNMYFNDAQKSNYILADNQDIWSSDWNTTKFQDIVWKEIDFQLKSEITNFQVMYEFPESSVKIAYFNWDNSKQQAIPTQLILQISAIIISNISVTIEHYQSAKIPKRQKPYVVGLIFESSIIEKKIMQIQQLFFRNFLVYFMLPFLIIVVLMLMGEVVFIVCFSRQIFCTINDLYDKINMLSKQQREKLKNDKNKLSNQFYLSQGEESLKSLEGEGDALMDKWGYRRLESGSLGNGSIQGSGQIHSSTLDVLQDYEGRESCMEVTKLYRAANKLIKTLSIARTAMMQGNDNTALLSYNEVAHLFNEKQLHQDQNLTFSNLQEGSYTPMKKRGTLTETKVDEFASIAHSRLLLVGGTEGDEVAEVMDRGESKIQAFENRHVGICYNNLACIHAKKKNFSIMTLYFEESIRIEEQFVNASNIEKNYTSIVENVRLGYRYYNYGYSQYKQYIHMRNNPKPKLDGLKNRKNKCPSDEMVMNGALNHLKLACKSFQTVQNGAFPQRYKNTKEKNLLLANVEQEPSQNKYQRTFKDVCLYLKLVMLELKIESLNFPTAQVLQKLGKLSQKVFAYIQSEEYEEMPEKKSGKGIWYFTGDYLTQYTLFLHGLLYERRTIEVMTAYKQIQQARKYYVMSISSSLLFELEHGLIKRALKHLIKLPIHKSSIHQHNLHLVLSKFYLKQRSVQVIMEQCNEAPYTHDVLLSFIKRSIFEKLRDSDYFSFISMRSGKHPSLALPLEQKSCNSRLKLKTLNEFNFSSKMNPPQRRCNDLSIALLSCINAAKDLPQNDVNVGGVHFMAPMNWIVAIVGPQAQNLGFLMRQIIRAGNKRVPNIIIIGVNIKDGSECDKYRALCHLTQEGQFVNLDFNHKPQRTENEEYIYPKYFEALQRVEAALQLYTQKTVPLICEHIDFN</sequence>
<evidence type="ECO:0000313" key="2">
    <source>
        <dbReference type="EMBL" id="TNV85917.1"/>
    </source>
</evidence>
<keyword evidence="1" id="KW-0812">Transmembrane</keyword>
<gene>
    <name evidence="2" type="ORF">FGO68_gene8981</name>
</gene>
<dbReference type="EMBL" id="RRYP01001463">
    <property type="protein sequence ID" value="TNV85917.1"/>
    <property type="molecule type" value="Genomic_DNA"/>
</dbReference>
<organism evidence="2 3">
    <name type="scientific">Halteria grandinella</name>
    <dbReference type="NCBI Taxonomy" id="5974"/>
    <lineage>
        <taxon>Eukaryota</taxon>
        <taxon>Sar</taxon>
        <taxon>Alveolata</taxon>
        <taxon>Ciliophora</taxon>
        <taxon>Intramacronucleata</taxon>
        <taxon>Spirotrichea</taxon>
        <taxon>Stichotrichia</taxon>
        <taxon>Sporadotrichida</taxon>
        <taxon>Halteriidae</taxon>
        <taxon>Halteria</taxon>
    </lineage>
</organism>
<evidence type="ECO:0000256" key="1">
    <source>
        <dbReference type="SAM" id="Phobius"/>
    </source>
</evidence>
<keyword evidence="3" id="KW-1185">Reference proteome</keyword>
<proteinExistence type="predicted"/>
<dbReference type="OrthoDB" id="325494at2759"/>
<protein>
    <submittedName>
        <fullName evidence="2">Uncharacterized protein</fullName>
    </submittedName>
</protein>
<evidence type="ECO:0000313" key="3">
    <source>
        <dbReference type="Proteomes" id="UP000785679"/>
    </source>
</evidence>
<dbReference type="Proteomes" id="UP000785679">
    <property type="component" value="Unassembled WGS sequence"/>
</dbReference>
<feature type="transmembrane region" description="Helical" evidence="1">
    <location>
        <begin position="346"/>
        <end position="370"/>
    </location>
</feature>
<name>A0A8J8P2I4_HALGN</name>
<comment type="caution">
    <text evidence="2">The sequence shown here is derived from an EMBL/GenBank/DDBJ whole genome shotgun (WGS) entry which is preliminary data.</text>
</comment>
<reference evidence="2" key="1">
    <citation type="submission" date="2019-06" db="EMBL/GenBank/DDBJ databases">
        <authorList>
            <person name="Zheng W."/>
        </authorList>
    </citation>
    <scope>NUCLEOTIDE SEQUENCE</scope>
    <source>
        <strain evidence="2">QDHG01</strain>
    </source>
</reference>
<accession>A0A8J8P2I4</accession>
<dbReference type="AlphaFoldDB" id="A0A8J8P2I4"/>
<keyword evidence="1" id="KW-1133">Transmembrane helix</keyword>